<dbReference type="Proteomes" id="UP000000683">
    <property type="component" value="Chromosome"/>
</dbReference>
<evidence type="ECO:0000313" key="4">
    <source>
        <dbReference type="EMBL" id="AEF02280.1"/>
    </source>
</evidence>
<dbReference type="EMBL" id="CP002339">
    <property type="protein sequence ID" value="AEF02280.1"/>
    <property type="molecule type" value="Genomic_DNA"/>
</dbReference>
<dbReference type="HOGENOM" id="CLU_030024_1_0_6"/>
<keyword evidence="2" id="KW-0732">Signal</keyword>
<dbReference type="InterPro" id="IPR002509">
    <property type="entry name" value="NODB_dom"/>
</dbReference>
<dbReference type="InterPro" id="IPR051398">
    <property type="entry name" value="Polysacch_Deacetylase"/>
</dbReference>
<reference evidence="4 5" key="1">
    <citation type="journal article" date="2011" name="J. Bacteriol.">
        <title>Complete genome sequence of the polycyclic aromatic hydrocarbon-degrading bacterium Alteromonas sp. strain SN2.</title>
        <authorList>
            <person name="Jin H.M."/>
            <person name="Jeong H."/>
            <person name="Moon E.J."/>
            <person name="Math R.K."/>
            <person name="Lee K."/>
            <person name="Kim H.J."/>
            <person name="Jeon C.O."/>
            <person name="Oh T.K."/>
            <person name="Kim J.F."/>
        </authorList>
    </citation>
    <scope>NUCLEOTIDE SEQUENCE [LARGE SCALE GENOMIC DNA]</scope>
    <source>
        <strain evidence="5">JCM 17741 / KACC 18427 / KCTC 11700BP / SN2</strain>
    </source>
</reference>
<name>F5ZAS0_ALTNA</name>
<dbReference type="PANTHER" id="PTHR34216">
    <property type="match status" value="1"/>
</dbReference>
<accession>F5ZAS0</accession>
<sequence length="327" mass="37697">MKFSRLQRKLGGWLGLDRHYWEKRSNGLYSLNFHRIGLGKDTPFDPCVFSCSTQELDEHLAFIKRHFTVITLAELESLVKRNVVPDRRYMCLTFDDGYIDNYTNALPVLKKHNLKASFFIATGLVGNNTVPWWDKIAYLIKHYNPQNLKLSDWEFEVLNKDGEENFIREILSAVKSCKYSAASQIEELEFKFSHSSGYPDAEFMNWEHLSSLLDEGMEVGAHSHNHDILTKLSDEELFYELSHSKALLEEKLACCVTAFSYPVGNKSTYNEKVIDGLRNTGYQIAFNFLPGVNVSPASTPYDLHRFPIAPNMNQEALKKMFSYTSRF</sequence>
<evidence type="ECO:0000259" key="3">
    <source>
        <dbReference type="PROSITE" id="PS51677"/>
    </source>
</evidence>
<dbReference type="RefSeq" id="WP_013783222.1">
    <property type="nucleotide sequence ID" value="NC_015554.1"/>
</dbReference>
<dbReference type="OrthoDB" id="9814639at2"/>
<protein>
    <submittedName>
        <fullName evidence="4">Polysaccharide deacetylase family protein</fullName>
    </submittedName>
</protein>
<gene>
    <name evidence="4" type="ordered locus">ambt_03650</name>
</gene>
<keyword evidence="5" id="KW-1185">Reference proteome</keyword>
<evidence type="ECO:0000256" key="2">
    <source>
        <dbReference type="ARBA" id="ARBA00022729"/>
    </source>
</evidence>
<comment type="subcellular location">
    <subcellularLocation>
        <location evidence="1">Secreted</location>
    </subcellularLocation>
</comment>
<dbReference type="PANTHER" id="PTHR34216:SF3">
    <property type="entry name" value="POLY-BETA-1,6-N-ACETYL-D-GLUCOSAMINE N-DEACETYLASE"/>
    <property type="match status" value="1"/>
</dbReference>
<dbReference type="GO" id="GO:0005576">
    <property type="term" value="C:extracellular region"/>
    <property type="evidence" value="ECO:0007669"/>
    <property type="project" value="UniProtKB-SubCell"/>
</dbReference>
<dbReference type="GO" id="GO:0016810">
    <property type="term" value="F:hydrolase activity, acting on carbon-nitrogen (but not peptide) bonds"/>
    <property type="evidence" value="ECO:0007669"/>
    <property type="project" value="InterPro"/>
</dbReference>
<dbReference type="GO" id="GO:0005975">
    <property type="term" value="P:carbohydrate metabolic process"/>
    <property type="evidence" value="ECO:0007669"/>
    <property type="project" value="InterPro"/>
</dbReference>
<evidence type="ECO:0000313" key="5">
    <source>
        <dbReference type="Proteomes" id="UP000000683"/>
    </source>
</evidence>
<evidence type="ECO:0000256" key="1">
    <source>
        <dbReference type="ARBA" id="ARBA00004613"/>
    </source>
</evidence>
<proteinExistence type="predicted"/>
<dbReference type="InterPro" id="IPR011330">
    <property type="entry name" value="Glyco_hydro/deAcase_b/a-brl"/>
</dbReference>
<dbReference type="CDD" id="cd10918">
    <property type="entry name" value="CE4_NodB_like_5s_6s"/>
    <property type="match status" value="1"/>
</dbReference>
<dbReference type="PROSITE" id="PS51677">
    <property type="entry name" value="NODB"/>
    <property type="match status" value="1"/>
</dbReference>
<organism evidence="4 5">
    <name type="scientific">Alteromonas naphthalenivorans</name>
    <dbReference type="NCBI Taxonomy" id="715451"/>
    <lineage>
        <taxon>Bacteria</taxon>
        <taxon>Pseudomonadati</taxon>
        <taxon>Pseudomonadota</taxon>
        <taxon>Gammaproteobacteria</taxon>
        <taxon>Alteromonadales</taxon>
        <taxon>Alteromonadaceae</taxon>
        <taxon>Alteromonas/Salinimonas group</taxon>
        <taxon>Alteromonas</taxon>
    </lineage>
</organism>
<dbReference type="Pfam" id="PF01522">
    <property type="entry name" value="Polysacc_deac_1"/>
    <property type="match status" value="1"/>
</dbReference>
<dbReference type="eggNOG" id="COG0726">
    <property type="taxonomic scope" value="Bacteria"/>
</dbReference>
<dbReference type="KEGG" id="alt:ambt_03650"/>
<feature type="domain" description="NodB homology" evidence="3">
    <location>
        <begin position="88"/>
        <end position="327"/>
    </location>
</feature>
<dbReference type="SUPFAM" id="SSF88713">
    <property type="entry name" value="Glycoside hydrolase/deacetylase"/>
    <property type="match status" value="1"/>
</dbReference>
<dbReference type="Gene3D" id="3.20.20.370">
    <property type="entry name" value="Glycoside hydrolase/deacetylase"/>
    <property type="match status" value="1"/>
</dbReference>
<dbReference type="AlphaFoldDB" id="F5ZAS0"/>